<dbReference type="EMBL" id="HBHX01032444">
    <property type="protein sequence ID" value="CAE0117357.1"/>
    <property type="molecule type" value="Transcribed_RNA"/>
</dbReference>
<evidence type="ECO:0000313" key="2">
    <source>
        <dbReference type="EMBL" id="CAE0117357.1"/>
    </source>
</evidence>
<feature type="compositionally biased region" description="Basic and acidic residues" evidence="1">
    <location>
        <begin position="114"/>
        <end position="123"/>
    </location>
</feature>
<sequence>MDMAAAVLERQIRVGYDPKEVAEAKAFIARDLTTKLKPMYLEKLEPEKPSFRHEVGGIIPGYKGHMPRAREMVGKPTHGFTGYYDSSPEKRPYGQFSGAAPKAQSFAHSPTKPTDTKLNHGPEQKMGVLPGYSGHISKKREMFGASIYSKK</sequence>
<dbReference type="AlphaFoldDB" id="A0A7S3AWE8"/>
<evidence type="ECO:0000256" key="1">
    <source>
        <dbReference type="SAM" id="MobiDB-lite"/>
    </source>
</evidence>
<name>A0A7S3AWE8_9EUKA</name>
<organism evidence="2">
    <name type="scientific">Haptolina ericina</name>
    <dbReference type="NCBI Taxonomy" id="156174"/>
    <lineage>
        <taxon>Eukaryota</taxon>
        <taxon>Haptista</taxon>
        <taxon>Haptophyta</taxon>
        <taxon>Prymnesiophyceae</taxon>
        <taxon>Prymnesiales</taxon>
        <taxon>Prymnesiaceae</taxon>
        <taxon>Haptolina</taxon>
    </lineage>
</organism>
<feature type="region of interest" description="Disordered" evidence="1">
    <location>
        <begin position="91"/>
        <end position="133"/>
    </location>
</feature>
<protein>
    <submittedName>
        <fullName evidence="2">Uncharacterized protein</fullName>
    </submittedName>
</protein>
<proteinExistence type="predicted"/>
<gene>
    <name evidence="2" type="ORF">HERI1096_LOCUS18056</name>
</gene>
<reference evidence="2" key="1">
    <citation type="submission" date="2021-01" db="EMBL/GenBank/DDBJ databases">
        <authorList>
            <person name="Corre E."/>
            <person name="Pelletier E."/>
            <person name="Niang G."/>
            <person name="Scheremetjew M."/>
            <person name="Finn R."/>
            <person name="Kale V."/>
            <person name="Holt S."/>
            <person name="Cochrane G."/>
            <person name="Meng A."/>
            <person name="Brown T."/>
            <person name="Cohen L."/>
        </authorList>
    </citation>
    <scope>NUCLEOTIDE SEQUENCE</scope>
    <source>
        <strain evidence="2">CCMP281</strain>
    </source>
</reference>
<accession>A0A7S3AWE8</accession>